<name>A0A081BGQ0_9LACO</name>
<dbReference type="InterPro" id="IPR030678">
    <property type="entry name" value="Peptide/Ni-bd"/>
</dbReference>
<accession>A0A081BGQ0</accession>
<dbReference type="EMBL" id="BBJM01000003">
    <property type="protein sequence ID" value="GAK47218.1"/>
    <property type="molecule type" value="Genomic_DNA"/>
</dbReference>
<dbReference type="OrthoDB" id="403896at2"/>
<evidence type="ECO:0000256" key="2">
    <source>
        <dbReference type="ARBA" id="ARBA00005695"/>
    </source>
</evidence>
<organism evidence="8 9">
    <name type="scientific">Secundilactobacillus oryzae JCM 18671</name>
    <dbReference type="NCBI Taxonomy" id="1291743"/>
    <lineage>
        <taxon>Bacteria</taxon>
        <taxon>Bacillati</taxon>
        <taxon>Bacillota</taxon>
        <taxon>Bacilli</taxon>
        <taxon>Lactobacillales</taxon>
        <taxon>Lactobacillaceae</taxon>
        <taxon>Secundilactobacillus</taxon>
    </lineage>
</organism>
<dbReference type="eggNOG" id="COG4166">
    <property type="taxonomic scope" value="Bacteria"/>
</dbReference>
<gene>
    <name evidence="8" type="ORF">LOSG293_030570</name>
</gene>
<dbReference type="Gene3D" id="3.10.105.10">
    <property type="entry name" value="Dipeptide-binding Protein, Domain 3"/>
    <property type="match status" value="1"/>
</dbReference>
<dbReference type="PIRSF" id="PIRSF002741">
    <property type="entry name" value="MppA"/>
    <property type="match status" value="1"/>
</dbReference>
<dbReference type="Proteomes" id="UP000028700">
    <property type="component" value="Unassembled WGS sequence"/>
</dbReference>
<dbReference type="CDD" id="cd08504">
    <property type="entry name" value="PBP2_OppA"/>
    <property type="match status" value="1"/>
</dbReference>
<evidence type="ECO:0000256" key="6">
    <source>
        <dbReference type="SAM" id="SignalP"/>
    </source>
</evidence>
<dbReference type="STRING" id="1291743.LOSG293_030570"/>
<evidence type="ECO:0000259" key="7">
    <source>
        <dbReference type="Pfam" id="PF00496"/>
    </source>
</evidence>
<dbReference type="InterPro" id="IPR000914">
    <property type="entry name" value="SBP_5_dom"/>
</dbReference>
<dbReference type="GO" id="GO:0030288">
    <property type="term" value="C:outer membrane-bounded periplasmic space"/>
    <property type="evidence" value="ECO:0007669"/>
    <property type="project" value="UniProtKB-ARBA"/>
</dbReference>
<dbReference type="AlphaFoldDB" id="A0A081BGQ0"/>
<dbReference type="InterPro" id="IPR023765">
    <property type="entry name" value="SBP_5_CS"/>
</dbReference>
<evidence type="ECO:0000256" key="5">
    <source>
        <dbReference type="ARBA" id="ARBA00022856"/>
    </source>
</evidence>
<dbReference type="FunFam" id="3.90.76.10:FF:000001">
    <property type="entry name" value="Oligopeptide ABC transporter substrate-binding protein"/>
    <property type="match status" value="1"/>
</dbReference>
<dbReference type="PANTHER" id="PTHR30290:SF10">
    <property type="entry name" value="PERIPLASMIC OLIGOPEPTIDE-BINDING PROTEIN-RELATED"/>
    <property type="match status" value="1"/>
</dbReference>
<proteinExistence type="inferred from homology"/>
<dbReference type="Gene3D" id="3.90.76.10">
    <property type="entry name" value="Dipeptide-binding Protein, Domain 1"/>
    <property type="match status" value="1"/>
</dbReference>
<dbReference type="SUPFAM" id="SSF53850">
    <property type="entry name" value="Periplasmic binding protein-like II"/>
    <property type="match status" value="1"/>
</dbReference>
<comment type="similarity">
    <text evidence="2">Belongs to the bacterial solute-binding protein 5 family.</text>
</comment>
<evidence type="ECO:0000256" key="4">
    <source>
        <dbReference type="ARBA" id="ARBA00022729"/>
    </source>
</evidence>
<evidence type="ECO:0000256" key="3">
    <source>
        <dbReference type="ARBA" id="ARBA00022448"/>
    </source>
</evidence>
<evidence type="ECO:0000313" key="8">
    <source>
        <dbReference type="EMBL" id="GAK47218.1"/>
    </source>
</evidence>
<feature type="domain" description="Solute-binding protein family 5" evidence="7">
    <location>
        <begin position="75"/>
        <end position="460"/>
    </location>
</feature>
<dbReference type="GO" id="GO:0043190">
    <property type="term" value="C:ATP-binding cassette (ABC) transporter complex"/>
    <property type="evidence" value="ECO:0007669"/>
    <property type="project" value="InterPro"/>
</dbReference>
<dbReference type="RefSeq" id="WP_034526238.1">
    <property type="nucleotide sequence ID" value="NZ_BBJM01000003.1"/>
</dbReference>
<evidence type="ECO:0000313" key="9">
    <source>
        <dbReference type="Proteomes" id="UP000028700"/>
    </source>
</evidence>
<dbReference type="FunFam" id="3.10.105.10:FF:000001">
    <property type="entry name" value="Oligopeptide ABC transporter, oligopeptide-binding protein"/>
    <property type="match status" value="1"/>
</dbReference>
<keyword evidence="5" id="KW-0653">Protein transport</keyword>
<sequence length="541" mass="60205">MHLSKRITVGIGLAVVPLILAACGNSSTGASKQEFSTSSSDQLTSVDLSKSTALATFNTLNNVGEGLVRLGANSKVEPGIAKTNSVSKDGLTYTFNLRKNAKWSNGDPVTAQDFVYSWQRTVNPKTASQYTYLFSGIKNADSIVNKKKPVSSLGIKADGKYKLTVTLEKRIPYFKLLMGFPVFFPQNEKVVNKYGSKYGTTAKTQVYNGPFTLTNWNGSSMKYTLKRNKSYWDKSDVKMQQINVQVIKEQSTGLNLYNQKKLDMDQLSTTQAKQMKNDKNLVNRRQSSSYYIAFNQKNKMFKNEKMRQAMSMIIDRDELVSKVVGGGAVNPKSFVSQGLAKSPADGTDFTKDIEVPAAMKHNVAQAKKLWNEGLKESGQTEVSFTLLNSDGYDMQQLSQYLQSELQQLPHLKVSLSNIPGRTLLSRQADHDFEASVCNWFADFSDPITFLNITTSGNGSNNAQWSNKTYDKLIDASNNADANDATKRWNDMVKAQNILLKEQGITPLYQSGEAWLVRPYVKGIVYNTAGANYDYKSAYIDK</sequence>
<dbReference type="InterPro" id="IPR039424">
    <property type="entry name" value="SBP_5"/>
</dbReference>
<dbReference type="PROSITE" id="PS51257">
    <property type="entry name" value="PROKAR_LIPOPROTEIN"/>
    <property type="match status" value="1"/>
</dbReference>
<dbReference type="Pfam" id="PF00496">
    <property type="entry name" value="SBP_bac_5"/>
    <property type="match status" value="1"/>
</dbReference>
<feature type="signal peptide" evidence="6">
    <location>
        <begin position="1"/>
        <end position="21"/>
    </location>
</feature>
<dbReference type="GO" id="GO:0015833">
    <property type="term" value="P:peptide transport"/>
    <property type="evidence" value="ECO:0007669"/>
    <property type="project" value="UniProtKB-KW"/>
</dbReference>
<dbReference type="GO" id="GO:1904680">
    <property type="term" value="F:peptide transmembrane transporter activity"/>
    <property type="evidence" value="ECO:0007669"/>
    <property type="project" value="TreeGrafter"/>
</dbReference>
<comment type="subcellular location">
    <subcellularLocation>
        <location evidence="1">Cell membrane</location>
        <topology evidence="1">Lipid-anchor</topology>
    </subcellularLocation>
</comment>
<dbReference type="Gene3D" id="3.40.190.10">
    <property type="entry name" value="Periplasmic binding protein-like II"/>
    <property type="match status" value="1"/>
</dbReference>
<reference evidence="8" key="1">
    <citation type="journal article" date="2014" name="Genome Announc.">
        <title>Draft Genome Sequence of Lactobacillus oryzae Strain SG293T.</title>
        <authorList>
            <person name="Tanizawa Y."/>
            <person name="Fujisawa T."/>
            <person name="Mochizuki T."/>
            <person name="Kaminuma E."/>
            <person name="Nakamura Y."/>
            <person name="Tohno M."/>
        </authorList>
    </citation>
    <scope>NUCLEOTIDE SEQUENCE [LARGE SCALE GENOMIC DNA]</scope>
    <source>
        <strain evidence="8">SG293</strain>
    </source>
</reference>
<evidence type="ECO:0000256" key="1">
    <source>
        <dbReference type="ARBA" id="ARBA00004193"/>
    </source>
</evidence>
<keyword evidence="9" id="KW-1185">Reference proteome</keyword>
<protein>
    <submittedName>
        <fullName evidence="8">ABC transporter substrate-binding protein</fullName>
    </submittedName>
</protein>
<keyword evidence="3" id="KW-0813">Transport</keyword>
<feature type="chain" id="PRO_5038989768" evidence="6">
    <location>
        <begin position="22"/>
        <end position="541"/>
    </location>
</feature>
<dbReference type="PANTHER" id="PTHR30290">
    <property type="entry name" value="PERIPLASMIC BINDING COMPONENT OF ABC TRANSPORTER"/>
    <property type="match status" value="1"/>
</dbReference>
<keyword evidence="5" id="KW-0571">Peptide transport</keyword>
<dbReference type="PROSITE" id="PS01040">
    <property type="entry name" value="SBP_BACTERIAL_5"/>
    <property type="match status" value="1"/>
</dbReference>
<comment type="caution">
    <text evidence="8">The sequence shown here is derived from an EMBL/GenBank/DDBJ whole genome shotgun (WGS) entry which is preliminary data.</text>
</comment>
<keyword evidence="4 6" id="KW-0732">Signal</keyword>